<proteinExistence type="predicted"/>
<evidence type="ECO:0000313" key="2">
    <source>
        <dbReference type="Proteomes" id="UP001432322"/>
    </source>
</evidence>
<accession>A0AAV5WA89</accession>
<protein>
    <submittedName>
        <fullName evidence="1">Uncharacterized protein</fullName>
    </submittedName>
</protein>
<dbReference type="EMBL" id="BTSY01000005">
    <property type="protein sequence ID" value="GMT26937.1"/>
    <property type="molecule type" value="Genomic_DNA"/>
</dbReference>
<feature type="non-terminal residue" evidence="1">
    <location>
        <position position="1"/>
    </location>
</feature>
<evidence type="ECO:0000313" key="1">
    <source>
        <dbReference type="EMBL" id="GMT26937.1"/>
    </source>
</evidence>
<name>A0AAV5WA89_9BILA</name>
<keyword evidence="2" id="KW-1185">Reference proteome</keyword>
<dbReference type="AlphaFoldDB" id="A0AAV5WA89"/>
<gene>
    <name evidence="1" type="ORF">PFISCL1PPCAC_18234</name>
</gene>
<reference evidence="1" key="1">
    <citation type="submission" date="2023-10" db="EMBL/GenBank/DDBJ databases">
        <title>Genome assembly of Pristionchus species.</title>
        <authorList>
            <person name="Yoshida K."/>
            <person name="Sommer R.J."/>
        </authorList>
    </citation>
    <scope>NUCLEOTIDE SEQUENCE</scope>
    <source>
        <strain evidence="1">RS5133</strain>
    </source>
</reference>
<comment type="caution">
    <text evidence="1">The sequence shown here is derived from an EMBL/GenBank/DDBJ whole genome shotgun (WGS) entry which is preliminary data.</text>
</comment>
<organism evidence="1 2">
    <name type="scientific">Pristionchus fissidentatus</name>
    <dbReference type="NCBI Taxonomy" id="1538716"/>
    <lineage>
        <taxon>Eukaryota</taxon>
        <taxon>Metazoa</taxon>
        <taxon>Ecdysozoa</taxon>
        <taxon>Nematoda</taxon>
        <taxon>Chromadorea</taxon>
        <taxon>Rhabditida</taxon>
        <taxon>Rhabditina</taxon>
        <taxon>Diplogasteromorpha</taxon>
        <taxon>Diplogasteroidea</taxon>
        <taxon>Neodiplogasteridae</taxon>
        <taxon>Pristionchus</taxon>
    </lineage>
</organism>
<sequence>LTSFILTLMPASIEINTIKNSNWTQIVNVEFLEAFVNDSNRKYSMNVVNYAKAVKFSPERSFLEWILCRIVSFNVPSMEVNADWLIQLISLRLDICEKGSWTFIVDRTMSDDELRQRAIAAGV</sequence>
<dbReference type="Proteomes" id="UP001432322">
    <property type="component" value="Unassembled WGS sequence"/>
</dbReference>
<feature type="non-terminal residue" evidence="1">
    <location>
        <position position="123"/>
    </location>
</feature>